<dbReference type="InterPro" id="IPR035992">
    <property type="entry name" value="Ricin_B-like_lectins"/>
</dbReference>
<protein>
    <submittedName>
        <fullName evidence="4">Glucan endo-1,3-beta-glucosidase A1</fullName>
        <ecNumber evidence="4">3.2.1.39</ecNumber>
    </submittedName>
</protein>
<dbReference type="Gene3D" id="2.80.10.50">
    <property type="match status" value="1"/>
</dbReference>
<dbReference type="Pfam" id="PF00722">
    <property type="entry name" value="Glyco_hydro_16"/>
    <property type="match status" value="1"/>
</dbReference>
<dbReference type="RefSeq" id="WP_080023147.1">
    <property type="nucleotide sequence ID" value="NZ_LTAY01000048.1"/>
</dbReference>
<dbReference type="CDD" id="cd00413">
    <property type="entry name" value="Glyco_hydrolase_16"/>
    <property type="match status" value="1"/>
</dbReference>
<dbReference type="EMBL" id="LTAY01000048">
    <property type="protein sequence ID" value="OPX47387.1"/>
    <property type="molecule type" value="Genomic_DNA"/>
</dbReference>
<dbReference type="EC" id="3.2.1.39" evidence="4"/>
<dbReference type="Gene3D" id="2.60.120.200">
    <property type="match status" value="1"/>
</dbReference>
<dbReference type="InterPro" id="IPR013320">
    <property type="entry name" value="ConA-like_dom_sf"/>
</dbReference>
<dbReference type="GO" id="GO:0042973">
    <property type="term" value="F:glucan endo-1,3-beta-D-glucosidase activity"/>
    <property type="evidence" value="ECO:0007669"/>
    <property type="project" value="UniProtKB-EC"/>
</dbReference>
<dbReference type="InterPro" id="IPR050546">
    <property type="entry name" value="Glycosyl_Hydrlase_16"/>
</dbReference>
<keyword evidence="4" id="KW-0378">Hydrolase</keyword>
<dbReference type="PROSITE" id="PS51762">
    <property type="entry name" value="GH16_2"/>
    <property type="match status" value="1"/>
</dbReference>
<comment type="caution">
    <text evidence="4">The sequence shown here is derived from an EMBL/GenBank/DDBJ whole genome shotgun (WGS) entry which is preliminary data.</text>
</comment>
<feature type="signal peptide" evidence="2">
    <location>
        <begin position="1"/>
        <end position="29"/>
    </location>
</feature>
<dbReference type="SUPFAM" id="SSF49899">
    <property type="entry name" value="Concanavalin A-like lectins/glucanases"/>
    <property type="match status" value="1"/>
</dbReference>
<dbReference type="CDD" id="cd23432">
    <property type="entry name" value="beta-trefoil_Ricin_EndoBetaGal-like"/>
    <property type="match status" value="1"/>
</dbReference>
<gene>
    <name evidence="4" type="primary">glcA</name>
    <name evidence="4" type="ORF">CLTHE_19500</name>
</gene>
<dbReference type="GO" id="GO:0005975">
    <property type="term" value="P:carbohydrate metabolic process"/>
    <property type="evidence" value="ECO:0007669"/>
    <property type="project" value="InterPro"/>
</dbReference>
<name>A0A1V4SU22_9CLOT</name>
<sequence length="427" mass="50052">MYKVLKGFLLTFMTLLVSASTIFTPTVYAEDKPPNPLMKEGYTLDFSDEFDGPELDKSKWTDYYLPHWTKNPENAKAQYRFENGSLIEYITKDQKPWSPEHDGTVRSSAIMSFDKNWIHNFSGTTNNENREPWIGYAATYGYFEIRAKFADCGGGGHQAWWMVGMQNDTNDWFNSKETGEIDIIESFFSKPDTWRIAAYGWNDPNFQTSWMISEEPVPSGNPTSEYHIYGLDWSPGSLKFYYDNELYKEINQAPDYPMGTILNIYTDAGSGQHNDVWPKEWAIDYFRVWKKNEGYKVPSYHIKNRQTGKYLYLDENNEKVLYGDLDDFDMNGVWKKEQAGDYIRLKNEKTDEYLHLENQTGMLEHGNVPQTYYSAQWKVENEGNYLRFNNRWKNNSYIHTEDQNGAVQYGNVPKGYWSSHWELIPTK</sequence>
<dbReference type="PANTHER" id="PTHR10963:SF55">
    <property type="entry name" value="GLYCOSIDE HYDROLASE FAMILY 16 PROTEIN"/>
    <property type="match status" value="1"/>
</dbReference>
<evidence type="ECO:0000259" key="3">
    <source>
        <dbReference type="PROSITE" id="PS51762"/>
    </source>
</evidence>
<evidence type="ECO:0000256" key="1">
    <source>
        <dbReference type="ARBA" id="ARBA00006865"/>
    </source>
</evidence>
<evidence type="ECO:0000313" key="5">
    <source>
        <dbReference type="Proteomes" id="UP000191448"/>
    </source>
</evidence>
<dbReference type="Proteomes" id="UP000191448">
    <property type="component" value="Unassembled WGS sequence"/>
</dbReference>
<feature type="domain" description="GH16" evidence="3">
    <location>
        <begin position="17"/>
        <end position="294"/>
    </location>
</feature>
<evidence type="ECO:0000256" key="2">
    <source>
        <dbReference type="SAM" id="SignalP"/>
    </source>
</evidence>
<dbReference type="PANTHER" id="PTHR10963">
    <property type="entry name" value="GLYCOSYL HYDROLASE-RELATED"/>
    <property type="match status" value="1"/>
</dbReference>
<reference evidence="4 5" key="1">
    <citation type="submission" date="2016-02" db="EMBL/GenBank/DDBJ databases">
        <title>Genome sequence of Clostridium thermobutyricum DSM 4928.</title>
        <authorList>
            <person name="Poehlein A."/>
            <person name="Daniel R."/>
        </authorList>
    </citation>
    <scope>NUCLEOTIDE SEQUENCE [LARGE SCALE GENOMIC DNA]</scope>
    <source>
        <strain evidence="4 5">DSM 4928</strain>
    </source>
</reference>
<accession>A0A1V4SU22</accession>
<evidence type="ECO:0000313" key="4">
    <source>
        <dbReference type="EMBL" id="OPX47387.1"/>
    </source>
</evidence>
<keyword evidence="4" id="KW-0326">Glycosidase</keyword>
<dbReference type="InterPro" id="IPR000757">
    <property type="entry name" value="Beta-glucanase-like"/>
</dbReference>
<proteinExistence type="inferred from homology"/>
<organism evidence="4 5">
    <name type="scientific">Clostridium thermobutyricum DSM 4928</name>
    <dbReference type="NCBI Taxonomy" id="1121339"/>
    <lineage>
        <taxon>Bacteria</taxon>
        <taxon>Bacillati</taxon>
        <taxon>Bacillota</taxon>
        <taxon>Clostridia</taxon>
        <taxon>Eubacteriales</taxon>
        <taxon>Clostridiaceae</taxon>
        <taxon>Clostridium</taxon>
    </lineage>
</organism>
<keyword evidence="2" id="KW-0732">Signal</keyword>
<dbReference type="AlphaFoldDB" id="A0A1V4SU22"/>
<dbReference type="SUPFAM" id="SSF50370">
    <property type="entry name" value="Ricin B-like lectins"/>
    <property type="match status" value="1"/>
</dbReference>
<comment type="similarity">
    <text evidence="1">Belongs to the glycosyl hydrolase 16 family.</text>
</comment>
<feature type="chain" id="PRO_5012708690" evidence="2">
    <location>
        <begin position="30"/>
        <end position="427"/>
    </location>
</feature>